<gene>
    <name evidence="2" type="ORF">VIBNISOn1_560129</name>
</gene>
<keyword evidence="1" id="KW-0472">Membrane</keyword>
<keyword evidence="1" id="KW-0812">Transmembrane</keyword>
<evidence type="ECO:0008006" key="4">
    <source>
        <dbReference type="Google" id="ProtNLM"/>
    </source>
</evidence>
<feature type="transmembrane region" description="Helical" evidence="1">
    <location>
        <begin position="101"/>
        <end position="122"/>
    </location>
</feature>
<evidence type="ECO:0000256" key="1">
    <source>
        <dbReference type="SAM" id="Phobius"/>
    </source>
</evidence>
<name>A0AAV2VVD1_9VIBR</name>
<organism evidence="2 3">
    <name type="scientific">Vibrio nigripulchritudo SOn1</name>
    <dbReference type="NCBI Taxonomy" id="1238450"/>
    <lineage>
        <taxon>Bacteria</taxon>
        <taxon>Pseudomonadati</taxon>
        <taxon>Pseudomonadota</taxon>
        <taxon>Gammaproteobacteria</taxon>
        <taxon>Vibrionales</taxon>
        <taxon>Vibrionaceae</taxon>
        <taxon>Vibrio</taxon>
    </lineage>
</organism>
<dbReference type="Proteomes" id="UP000018211">
    <property type="component" value="Unassembled WGS sequence"/>
</dbReference>
<feature type="transmembrane region" description="Helical" evidence="1">
    <location>
        <begin position="15"/>
        <end position="34"/>
    </location>
</feature>
<dbReference type="EMBL" id="CAOF01000149">
    <property type="protein sequence ID" value="CCO48592.1"/>
    <property type="molecule type" value="Genomic_DNA"/>
</dbReference>
<comment type="caution">
    <text evidence="2">The sequence shown here is derived from an EMBL/GenBank/DDBJ whole genome shotgun (WGS) entry which is preliminary data.</text>
</comment>
<reference evidence="2 3" key="1">
    <citation type="journal article" date="2013" name="ISME J.">
        <title>Comparative genomics of pathogenic lineages of Vibrio nigripulchritudo identifies virulence-associated traits.</title>
        <authorList>
            <person name="Goudenege D."/>
            <person name="Labreuche Y."/>
            <person name="Krin E."/>
            <person name="Ansquer D."/>
            <person name="Mangenot S."/>
            <person name="Calteau A."/>
            <person name="Medigue C."/>
            <person name="Mazel D."/>
            <person name="Polz M.F."/>
            <person name="Le Roux F."/>
        </authorList>
    </citation>
    <scope>NUCLEOTIDE SEQUENCE [LARGE SCALE GENOMIC DNA]</scope>
    <source>
        <strain evidence="2 3">SOn1</strain>
    </source>
</reference>
<keyword evidence="1" id="KW-1133">Transmembrane helix</keyword>
<dbReference type="AlphaFoldDB" id="A0AAV2VVD1"/>
<evidence type="ECO:0000313" key="3">
    <source>
        <dbReference type="Proteomes" id="UP000018211"/>
    </source>
</evidence>
<protein>
    <recommendedName>
        <fullName evidence="4">Integral membrane protein</fullName>
    </recommendedName>
</protein>
<feature type="transmembrane region" description="Helical" evidence="1">
    <location>
        <begin position="46"/>
        <end position="67"/>
    </location>
</feature>
<proteinExistence type="predicted"/>
<evidence type="ECO:0000313" key="2">
    <source>
        <dbReference type="EMBL" id="CCO48592.1"/>
    </source>
</evidence>
<sequence length="144" mass="15934">MSNLKMDFSSVRKHILWLDGGAALVVGTAVVLLQDFLVKLYQMPSGLVLFLGIANLTYAAYSLTLAFREQKHLNAIRILVAGNAIWVLACLVIIYNQMPSASIIGLLFVASEAVFVAALACFEWQWRYILTGYTSDSRELTDEA</sequence>
<accession>A0AAV2VVD1</accession>
<feature type="transmembrane region" description="Helical" evidence="1">
    <location>
        <begin position="74"/>
        <end position="95"/>
    </location>
</feature>